<dbReference type="Proteomes" id="UP001140453">
    <property type="component" value="Unassembled WGS sequence"/>
</dbReference>
<protein>
    <recommendedName>
        <fullName evidence="7">Aminotransferase</fullName>
    </recommendedName>
</protein>
<dbReference type="InterPro" id="IPR015424">
    <property type="entry name" value="PyrdxlP-dep_Trfase"/>
</dbReference>
<dbReference type="EMBL" id="JAPEVB010000005">
    <property type="protein sequence ID" value="KAJ4387157.1"/>
    <property type="molecule type" value="Genomic_DNA"/>
</dbReference>
<dbReference type="NCBIfam" id="NF005685">
    <property type="entry name" value="PRK07483.1"/>
    <property type="match status" value="1"/>
</dbReference>
<comment type="cofactor">
    <cofactor evidence="1">
        <name>pyridoxal 5'-phosphate</name>
        <dbReference type="ChEBI" id="CHEBI:597326"/>
    </cofactor>
</comment>
<dbReference type="GO" id="GO:0008483">
    <property type="term" value="F:transaminase activity"/>
    <property type="evidence" value="ECO:0007669"/>
    <property type="project" value="InterPro"/>
</dbReference>
<organism evidence="5 6">
    <name type="scientific">Gnomoniopsis smithogilvyi</name>
    <dbReference type="NCBI Taxonomy" id="1191159"/>
    <lineage>
        <taxon>Eukaryota</taxon>
        <taxon>Fungi</taxon>
        <taxon>Dikarya</taxon>
        <taxon>Ascomycota</taxon>
        <taxon>Pezizomycotina</taxon>
        <taxon>Sordariomycetes</taxon>
        <taxon>Sordariomycetidae</taxon>
        <taxon>Diaporthales</taxon>
        <taxon>Gnomoniaceae</taxon>
        <taxon>Gnomoniopsis</taxon>
    </lineage>
</organism>
<dbReference type="AlphaFoldDB" id="A0A9W8YKQ3"/>
<evidence type="ECO:0000313" key="6">
    <source>
        <dbReference type="Proteomes" id="UP001140453"/>
    </source>
</evidence>
<dbReference type="OrthoDB" id="5419315at2759"/>
<evidence type="ECO:0000313" key="5">
    <source>
        <dbReference type="EMBL" id="KAJ4387157.1"/>
    </source>
</evidence>
<reference evidence="5" key="1">
    <citation type="submission" date="2022-10" db="EMBL/GenBank/DDBJ databases">
        <title>Tapping the CABI collections for fungal endophytes: first genome assemblies for Collariella, Neodidymelliopsis, Ascochyta clinopodiicola, Didymella pomorum, Didymosphaeria variabile, Neocosmospora piperis and Neocucurbitaria cava.</title>
        <authorList>
            <person name="Hill R."/>
        </authorList>
    </citation>
    <scope>NUCLEOTIDE SEQUENCE</scope>
    <source>
        <strain evidence="5">IMI 355082</strain>
    </source>
</reference>
<dbReference type="InterPro" id="IPR005814">
    <property type="entry name" value="Aminotrans_3"/>
</dbReference>
<keyword evidence="3 4" id="KW-0663">Pyridoxal phosphate</keyword>
<dbReference type="CDD" id="cd00610">
    <property type="entry name" value="OAT_like"/>
    <property type="match status" value="1"/>
</dbReference>
<comment type="similarity">
    <text evidence="2 4">Belongs to the class-III pyridoxal-phosphate-dependent aminotransferase family.</text>
</comment>
<evidence type="ECO:0000256" key="1">
    <source>
        <dbReference type="ARBA" id="ARBA00001933"/>
    </source>
</evidence>
<dbReference type="Gene3D" id="3.90.1150.10">
    <property type="entry name" value="Aspartate Aminotransferase, domain 1"/>
    <property type="match status" value="1"/>
</dbReference>
<dbReference type="Pfam" id="PF00202">
    <property type="entry name" value="Aminotran_3"/>
    <property type="match status" value="1"/>
</dbReference>
<name>A0A9W8YKQ3_9PEZI</name>
<evidence type="ECO:0000256" key="2">
    <source>
        <dbReference type="ARBA" id="ARBA00008954"/>
    </source>
</evidence>
<sequence length="482" mass="52521">MRLGNINMAISNLNGTNEAHQENGAHKSAVLHRDLHHEFPEVSRGEGNYLILNDGRKVFDASGGAAVACVGHGNARVNTAMIDQISKVSYCASTFFKTSIVEEAARMLVNTTNGHMTRAYIVNSGSEAMEAAMKLARQYFLEKQNPEPSRIRFISRKQSYHGTTLGSLAMGGHVMRRAKFEPMLIDTISRVSPCFSYRGKNKDETDEAYVKRLASELDNEFQRVGPGTVCAFVAETVVGAALGCVPAVAGYFKAMQAICRKYGALLILDEVMCGMGRTGYHHAWQHEAVIPDIQTVGKGLAGGYQPVAGVLIQKDIVDALERGTAAFVHGHTYQAHAVGCAAVVVVQQIIQESFLISNVRAMGELLEDRLRDTIAEHPNVGNIRGRGLFWGIEFVQDKLTKTPFPMTDNVACKLNELGLTEDYSIVVYPGNGTADGFVGDHIILAPPYTVTAEDVEYIVRTVSKMIHNFFPVAVTNGAPNRA</sequence>
<accession>A0A9W8YKQ3</accession>
<comment type="caution">
    <text evidence="5">The sequence shown here is derived from an EMBL/GenBank/DDBJ whole genome shotgun (WGS) entry which is preliminary data.</text>
</comment>
<dbReference type="InterPro" id="IPR015422">
    <property type="entry name" value="PyrdxlP-dep_Trfase_small"/>
</dbReference>
<gene>
    <name evidence="5" type="ORF">N0V93_007746</name>
</gene>
<evidence type="ECO:0000256" key="4">
    <source>
        <dbReference type="RuleBase" id="RU003560"/>
    </source>
</evidence>
<dbReference type="InterPro" id="IPR015421">
    <property type="entry name" value="PyrdxlP-dep_Trfase_major"/>
</dbReference>
<dbReference type="Gene3D" id="3.40.640.10">
    <property type="entry name" value="Type I PLP-dependent aspartate aminotransferase-like (Major domain)"/>
    <property type="match status" value="1"/>
</dbReference>
<proteinExistence type="inferred from homology"/>
<keyword evidence="6" id="KW-1185">Reference proteome</keyword>
<dbReference type="FunFam" id="3.40.640.10:FF:000004">
    <property type="entry name" value="Acetylornithine aminotransferase"/>
    <property type="match status" value="1"/>
</dbReference>
<dbReference type="GO" id="GO:0005829">
    <property type="term" value="C:cytosol"/>
    <property type="evidence" value="ECO:0007669"/>
    <property type="project" value="TreeGrafter"/>
</dbReference>
<dbReference type="PANTHER" id="PTHR43094:SF1">
    <property type="entry name" value="AMINOTRANSFERASE CLASS-III"/>
    <property type="match status" value="1"/>
</dbReference>
<dbReference type="GO" id="GO:0030170">
    <property type="term" value="F:pyridoxal phosphate binding"/>
    <property type="evidence" value="ECO:0007669"/>
    <property type="project" value="InterPro"/>
</dbReference>
<evidence type="ECO:0000256" key="3">
    <source>
        <dbReference type="ARBA" id="ARBA00022898"/>
    </source>
</evidence>
<evidence type="ECO:0008006" key="7">
    <source>
        <dbReference type="Google" id="ProtNLM"/>
    </source>
</evidence>
<dbReference type="SUPFAM" id="SSF53383">
    <property type="entry name" value="PLP-dependent transferases"/>
    <property type="match status" value="1"/>
</dbReference>
<dbReference type="PANTHER" id="PTHR43094">
    <property type="entry name" value="AMINOTRANSFERASE"/>
    <property type="match status" value="1"/>
</dbReference>